<evidence type="ECO:0000313" key="3">
    <source>
        <dbReference type="Proteomes" id="UP000314294"/>
    </source>
</evidence>
<keyword evidence="3" id="KW-1185">Reference proteome</keyword>
<dbReference type="EMBL" id="SRLO01000503">
    <property type="protein sequence ID" value="TNN53853.1"/>
    <property type="molecule type" value="Genomic_DNA"/>
</dbReference>
<protein>
    <submittedName>
        <fullName evidence="2">Uncharacterized protein</fullName>
    </submittedName>
</protein>
<name>A0A4Z2GM22_9TELE</name>
<feature type="compositionally biased region" description="Basic residues" evidence="1">
    <location>
        <begin position="14"/>
        <end position="24"/>
    </location>
</feature>
<feature type="region of interest" description="Disordered" evidence="1">
    <location>
        <begin position="1"/>
        <end position="28"/>
    </location>
</feature>
<sequence>MQAEEGSPSFISRSGKHKRARREAKKPCSANVYVGGEETLIQLKSKRGPTGMGHEEGWDITAGSGVHALHSVFSTSEYCARETEEEEEEEETVMLQLLMTDCHLH</sequence>
<reference evidence="2 3" key="1">
    <citation type="submission" date="2019-03" db="EMBL/GenBank/DDBJ databases">
        <title>First draft genome of Liparis tanakae, snailfish: a comprehensive survey of snailfish specific genes.</title>
        <authorList>
            <person name="Kim W."/>
            <person name="Song I."/>
            <person name="Jeong J.-H."/>
            <person name="Kim D."/>
            <person name="Kim S."/>
            <person name="Ryu S."/>
            <person name="Song J.Y."/>
            <person name="Lee S.K."/>
        </authorList>
    </citation>
    <scope>NUCLEOTIDE SEQUENCE [LARGE SCALE GENOMIC DNA]</scope>
    <source>
        <tissue evidence="2">Muscle</tissue>
    </source>
</reference>
<dbReference type="AlphaFoldDB" id="A0A4Z2GM22"/>
<proteinExistence type="predicted"/>
<accession>A0A4Z2GM22</accession>
<evidence type="ECO:0000313" key="2">
    <source>
        <dbReference type="EMBL" id="TNN53853.1"/>
    </source>
</evidence>
<dbReference type="Proteomes" id="UP000314294">
    <property type="component" value="Unassembled WGS sequence"/>
</dbReference>
<organism evidence="2 3">
    <name type="scientific">Liparis tanakae</name>
    <name type="common">Tanaka's snailfish</name>
    <dbReference type="NCBI Taxonomy" id="230148"/>
    <lineage>
        <taxon>Eukaryota</taxon>
        <taxon>Metazoa</taxon>
        <taxon>Chordata</taxon>
        <taxon>Craniata</taxon>
        <taxon>Vertebrata</taxon>
        <taxon>Euteleostomi</taxon>
        <taxon>Actinopterygii</taxon>
        <taxon>Neopterygii</taxon>
        <taxon>Teleostei</taxon>
        <taxon>Neoteleostei</taxon>
        <taxon>Acanthomorphata</taxon>
        <taxon>Eupercaria</taxon>
        <taxon>Perciformes</taxon>
        <taxon>Cottioidei</taxon>
        <taxon>Cottales</taxon>
        <taxon>Liparidae</taxon>
        <taxon>Liparis</taxon>
    </lineage>
</organism>
<gene>
    <name evidence="2" type="ORF">EYF80_035914</name>
</gene>
<evidence type="ECO:0000256" key="1">
    <source>
        <dbReference type="SAM" id="MobiDB-lite"/>
    </source>
</evidence>
<comment type="caution">
    <text evidence="2">The sequence shown here is derived from an EMBL/GenBank/DDBJ whole genome shotgun (WGS) entry which is preliminary data.</text>
</comment>